<sequence>MNDNYQIEQVCPPGSFQYTIMAGDTLFSLAQRFNVTVQAIINANPGIDPNRLQIGQIICIPRATPPCPNGFLYTVVAGDTLIGIAQRFNVSLQAIINANPGIDPNFIQIGQVICIPRVTPPTPPCPNGFLYTVVAGDTLFILAQRFNVTVQAIINANPGIDPNFLQVGQVICIPRPIPPTPPCPNGFLYTIMAGDTLFSLAQRFNVTVQAIINANPGIDPNRLQIGQVICIPRPMPPTPPCPNGFLYTIRPGDTLFSIAQRFNVTVQAIINANPGIDPNRLQIGQVICIPRRCFTVCI</sequence>
<dbReference type="PANTHER" id="PTHR33734:SF22">
    <property type="entry name" value="MEMBRANE-BOUND LYTIC MUREIN TRANSGLYCOSYLASE D"/>
    <property type="match status" value="1"/>
</dbReference>
<dbReference type="PANTHER" id="PTHR33734">
    <property type="entry name" value="LYSM DOMAIN-CONTAINING GPI-ANCHORED PROTEIN 2"/>
    <property type="match status" value="1"/>
</dbReference>
<accession>A0ABT1SD28</accession>
<dbReference type="PROSITE" id="PS51782">
    <property type="entry name" value="LYSM"/>
    <property type="match status" value="5"/>
</dbReference>
<feature type="domain" description="LysM" evidence="1">
    <location>
        <begin position="71"/>
        <end position="115"/>
    </location>
</feature>
<keyword evidence="3" id="KW-1185">Reference proteome</keyword>
<dbReference type="CDD" id="cd00118">
    <property type="entry name" value="LysM"/>
    <property type="match status" value="5"/>
</dbReference>
<proteinExistence type="predicted"/>
<organism evidence="2 3">
    <name type="scientific">Tissierella carlieri</name>
    <dbReference type="NCBI Taxonomy" id="689904"/>
    <lineage>
        <taxon>Bacteria</taxon>
        <taxon>Bacillati</taxon>
        <taxon>Bacillota</taxon>
        <taxon>Tissierellia</taxon>
        <taxon>Tissierellales</taxon>
        <taxon>Tissierellaceae</taxon>
        <taxon>Tissierella</taxon>
    </lineage>
</organism>
<feature type="domain" description="LysM" evidence="1">
    <location>
        <begin position="129"/>
        <end position="173"/>
    </location>
</feature>
<dbReference type="SUPFAM" id="SSF54106">
    <property type="entry name" value="LysM domain"/>
    <property type="match status" value="5"/>
</dbReference>
<dbReference type="InterPro" id="IPR018392">
    <property type="entry name" value="LysM"/>
</dbReference>
<name>A0ABT1SD28_9FIRM</name>
<comment type="caution">
    <text evidence="2">The sequence shown here is derived from an EMBL/GenBank/DDBJ whole genome shotgun (WGS) entry which is preliminary data.</text>
</comment>
<gene>
    <name evidence="2" type="ORF">NE686_14410</name>
</gene>
<dbReference type="InterPro" id="IPR036779">
    <property type="entry name" value="LysM_dom_sf"/>
</dbReference>
<protein>
    <submittedName>
        <fullName evidence="2">LysM peptidoglycan-binding domain-containing protein</fullName>
    </submittedName>
</protein>
<dbReference type="Pfam" id="PF01476">
    <property type="entry name" value="LysM"/>
    <property type="match status" value="5"/>
</dbReference>
<dbReference type="Proteomes" id="UP001524478">
    <property type="component" value="Unassembled WGS sequence"/>
</dbReference>
<evidence type="ECO:0000259" key="1">
    <source>
        <dbReference type="PROSITE" id="PS51782"/>
    </source>
</evidence>
<feature type="domain" description="LysM" evidence="1">
    <location>
        <begin position="16"/>
        <end position="60"/>
    </location>
</feature>
<feature type="domain" description="LysM" evidence="1">
    <location>
        <begin position="187"/>
        <end position="231"/>
    </location>
</feature>
<dbReference type="EMBL" id="JANGAC010000011">
    <property type="protein sequence ID" value="MCQ4924292.1"/>
    <property type="molecule type" value="Genomic_DNA"/>
</dbReference>
<feature type="domain" description="LysM" evidence="1">
    <location>
        <begin position="245"/>
        <end position="289"/>
    </location>
</feature>
<dbReference type="Gene3D" id="3.10.350.10">
    <property type="entry name" value="LysM domain"/>
    <property type="match status" value="5"/>
</dbReference>
<evidence type="ECO:0000313" key="2">
    <source>
        <dbReference type="EMBL" id="MCQ4924292.1"/>
    </source>
</evidence>
<dbReference type="RefSeq" id="WP_256312058.1">
    <property type="nucleotide sequence ID" value="NZ_JANGAC010000011.1"/>
</dbReference>
<dbReference type="SMART" id="SM00257">
    <property type="entry name" value="LysM"/>
    <property type="match status" value="5"/>
</dbReference>
<evidence type="ECO:0000313" key="3">
    <source>
        <dbReference type="Proteomes" id="UP001524478"/>
    </source>
</evidence>
<reference evidence="2 3" key="1">
    <citation type="submission" date="2022-06" db="EMBL/GenBank/DDBJ databases">
        <title>Isolation of gut microbiota from human fecal samples.</title>
        <authorList>
            <person name="Pamer E.G."/>
            <person name="Barat B."/>
            <person name="Waligurski E."/>
            <person name="Medina S."/>
            <person name="Paddock L."/>
            <person name="Mostad J."/>
        </authorList>
    </citation>
    <scope>NUCLEOTIDE SEQUENCE [LARGE SCALE GENOMIC DNA]</scope>
    <source>
        <strain evidence="2 3">DFI.7.95</strain>
    </source>
</reference>